<name>A0ABS8CMS5_9RHOB</name>
<keyword evidence="1" id="KW-0732">Signal</keyword>
<feature type="signal peptide" evidence="1">
    <location>
        <begin position="1"/>
        <end position="29"/>
    </location>
</feature>
<organism evidence="2 3">
    <name type="scientific">Pseudogemmobacter faecipullorum</name>
    <dbReference type="NCBI Taxonomy" id="2755041"/>
    <lineage>
        <taxon>Bacteria</taxon>
        <taxon>Pseudomonadati</taxon>
        <taxon>Pseudomonadota</taxon>
        <taxon>Alphaproteobacteria</taxon>
        <taxon>Rhodobacterales</taxon>
        <taxon>Paracoccaceae</taxon>
        <taxon>Pseudogemmobacter</taxon>
    </lineage>
</organism>
<dbReference type="Pfam" id="PF06776">
    <property type="entry name" value="IalB"/>
    <property type="match status" value="1"/>
</dbReference>
<comment type="caution">
    <text evidence="2">The sequence shown here is derived from an EMBL/GenBank/DDBJ whole genome shotgun (WGS) entry which is preliminary data.</text>
</comment>
<feature type="chain" id="PRO_5045168684" evidence="1">
    <location>
        <begin position="30"/>
        <end position="194"/>
    </location>
</feature>
<dbReference type="EMBL" id="JACDXX010000010">
    <property type="protein sequence ID" value="MCB5410701.1"/>
    <property type="molecule type" value="Genomic_DNA"/>
</dbReference>
<evidence type="ECO:0000256" key="1">
    <source>
        <dbReference type="SAM" id="SignalP"/>
    </source>
</evidence>
<gene>
    <name evidence="2" type="ORF">H0485_11925</name>
</gene>
<proteinExistence type="predicted"/>
<sequence>MSFTFPSLSRLTAGAALVSALAFAPMAQAQDAEAAPPAAPSADLANYTAFGSWLVNCEALSVKRSVCRLTQELTLKDSGELVVRLVALPVKDGALLFAQVPQGVYLPGGAVYRIAGNEELPQREMVWQRCLGGVCEAATGLDEAELETLSGVDSVLFGYRMDADGEPLIVNVEMSRFTEGVAALRAQLPADEAE</sequence>
<evidence type="ECO:0000313" key="3">
    <source>
        <dbReference type="Proteomes" id="UP001198571"/>
    </source>
</evidence>
<protein>
    <submittedName>
        <fullName evidence="2">Invasion associated locus B family protein</fullName>
    </submittedName>
</protein>
<dbReference type="Proteomes" id="UP001198571">
    <property type="component" value="Unassembled WGS sequence"/>
</dbReference>
<evidence type="ECO:0000313" key="2">
    <source>
        <dbReference type="EMBL" id="MCB5410701.1"/>
    </source>
</evidence>
<dbReference type="RefSeq" id="WP_226935829.1">
    <property type="nucleotide sequence ID" value="NZ_JACDXX010000010.1"/>
</dbReference>
<accession>A0ABS8CMS5</accession>
<dbReference type="Gene3D" id="2.60.40.1880">
    <property type="entry name" value="Invasion associated locus B (IalB) protein"/>
    <property type="match status" value="1"/>
</dbReference>
<keyword evidence="3" id="KW-1185">Reference proteome</keyword>
<dbReference type="InterPro" id="IPR010642">
    <property type="entry name" value="Invasion_prot_B"/>
</dbReference>
<reference evidence="2 3" key="1">
    <citation type="submission" date="2020-07" db="EMBL/GenBank/DDBJ databases">
        <title>Pseudogemmobacter sp. nov., isolated from poultry manure in Taiwan.</title>
        <authorList>
            <person name="Lin S.-Y."/>
            <person name="Tang Y.-S."/>
            <person name="Young C.-C."/>
        </authorList>
    </citation>
    <scope>NUCLEOTIDE SEQUENCE [LARGE SCALE GENOMIC DNA]</scope>
    <source>
        <strain evidence="2 3">CC-YST710</strain>
    </source>
</reference>
<dbReference type="InterPro" id="IPR038696">
    <property type="entry name" value="IalB_sf"/>
</dbReference>